<feature type="compositionally biased region" description="Pro residues" evidence="1">
    <location>
        <begin position="34"/>
        <end position="45"/>
    </location>
</feature>
<name>A0AA36JK28_9DINO</name>
<evidence type="ECO:0000313" key="3">
    <source>
        <dbReference type="Proteomes" id="UP001178507"/>
    </source>
</evidence>
<dbReference type="Proteomes" id="UP001178507">
    <property type="component" value="Unassembled WGS sequence"/>
</dbReference>
<feature type="compositionally biased region" description="Basic and acidic residues" evidence="1">
    <location>
        <begin position="71"/>
        <end position="86"/>
    </location>
</feature>
<feature type="region of interest" description="Disordered" evidence="1">
    <location>
        <begin position="273"/>
        <end position="307"/>
    </location>
</feature>
<sequence length="322" mass="35559">MCLAWRLGSKKGLALQWPLHWVCDEPYGGQAGAGPPPPACPPPAPHVAVRAKEALSAARHRKGVRQLPEPPRQKDQSKTKLEEGQTGKEVSQKIAEVMAAARQRVEQLSPRQELKRRAEQALKAAKYRGASPESRKRYEVEQALELRATKAISEAVARKCTAADVSGTEPEAPWETHEESMQWEEHPTDYFAWMEAGNMLPSSSHAEAQSSEDFGYDLWQDGSLDWDTHWPLRGDDALALMQDRSNGMTSLSQWAPKRFLPTRAEETDVLRAWPEPTTAASSTRSVASAADSNSETGPAHEDEEADELLASCWKAVTEAAEV</sequence>
<accession>A0AA36JK28</accession>
<comment type="caution">
    <text evidence="2">The sequence shown here is derived from an EMBL/GenBank/DDBJ whole genome shotgun (WGS) entry which is preliminary data.</text>
</comment>
<feature type="compositionally biased region" description="Low complexity" evidence="1">
    <location>
        <begin position="277"/>
        <end position="292"/>
    </location>
</feature>
<proteinExistence type="predicted"/>
<feature type="region of interest" description="Disordered" evidence="1">
    <location>
        <begin position="162"/>
        <end position="181"/>
    </location>
</feature>
<evidence type="ECO:0000256" key="1">
    <source>
        <dbReference type="SAM" id="MobiDB-lite"/>
    </source>
</evidence>
<organism evidence="2 3">
    <name type="scientific">Effrenium voratum</name>
    <dbReference type="NCBI Taxonomy" id="2562239"/>
    <lineage>
        <taxon>Eukaryota</taxon>
        <taxon>Sar</taxon>
        <taxon>Alveolata</taxon>
        <taxon>Dinophyceae</taxon>
        <taxon>Suessiales</taxon>
        <taxon>Symbiodiniaceae</taxon>
        <taxon>Effrenium</taxon>
    </lineage>
</organism>
<evidence type="ECO:0000313" key="2">
    <source>
        <dbReference type="EMBL" id="CAJ1406920.1"/>
    </source>
</evidence>
<keyword evidence="3" id="KW-1185">Reference proteome</keyword>
<gene>
    <name evidence="2" type="ORF">EVOR1521_LOCUS28748</name>
</gene>
<dbReference type="AlphaFoldDB" id="A0AA36JK28"/>
<feature type="region of interest" description="Disordered" evidence="1">
    <location>
        <begin position="27"/>
        <end position="91"/>
    </location>
</feature>
<dbReference type="EMBL" id="CAUJNA010003650">
    <property type="protein sequence ID" value="CAJ1406920.1"/>
    <property type="molecule type" value="Genomic_DNA"/>
</dbReference>
<reference evidence="2" key="1">
    <citation type="submission" date="2023-08" db="EMBL/GenBank/DDBJ databases">
        <authorList>
            <person name="Chen Y."/>
            <person name="Shah S."/>
            <person name="Dougan E. K."/>
            <person name="Thang M."/>
            <person name="Chan C."/>
        </authorList>
    </citation>
    <scope>NUCLEOTIDE SEQUENCE</scope>
</reference>
<protein>
    <submittedName>
        <fullName evidence="2">Uncharacterized protein</fullName>
    </submittedName>
</protein>